<dbReference type="PROSITE" id="PS01124">
    <property type="entry name" value="HTH_ARAC_FAMILY_2"/>
    <property type="match status" value="1"/>
</dbReference>
<evidence type="ECO:0000256" key="1">
    <source>
        <dbReference type="ARBA" id="ARBA00023015"/>
    </source>
</evidence>
<dbReference type="GO" id="GO:0043565">
    <property type="term" value="F:sequence-specific DNA binding"/>
    <property type="evidence" value="ECO:0007669"/>
    <property type="project" value="InterPro"/>
</dbReference>
<evidence type="ECO:0000313" key="6">
    <source>
        <dbReference type="Proteomes" id="UP001163152"/>
    </source>
</evidence>
<evidence type="ECO:0000259" key="4">
    <source>
        <dbReference type="PROSITE" id="PS01124"/>
    </source>
</evidence>
<dbReference type="PANTHER" id="PTHR47893">
    <property type="entry name" value="REGULATORY PROTEIN PCHR"/>
    <property type="match status" value="1"/>
</dbReference>
<evidence type="ECO:0000313" key="5">
    <source>
        <dbReference type="EMBL" id="WAL59538.1"/>
    </source>
</evidence>
<dbReference type="Gene3D" id="1.10.10.60">
    <property type="entry name" value="Homeodomain-like"/>
    <property type="match status" value="1"/>
</dbReference>
<evidence type="ECO:0000256" key="3">
    <source>
        <dbReference type="ARBA" id="ARBA00023163"/>
    </source>
</evidence>
<gene>
    <name evidence="5" type="ORF">OXH18_20555</name>
</gene>
<dbReference type="InterPro" id="IPR009057">
    <property type="entry name" value="Homeodomain-like_sf"/>
</dbReference>
<reference evidence="5" key="1">
    <citation type="submission" date="2022-12" db="EMBL/GenBank/DDBJ databases">
        <title>Polyphasic identification of a Novel Hot-Spring Cyanobacterium Ocullathermofonsia sinensis gen nov. sp. nov. and Genomic Insights on its Adaptations to the Thermal Habitat.</title>
        <authorList>
            <person name="Daroch M."/>
            <person name="Tang J."/>
            <person name="Jiang Y."/>
        </authorList>
    </citation>
    <scope>NUCLEOTIDE SEQUENCE</scope>
    <source>
        <strain evidence="5">PKUAC-SCTA174</strain>
    </source>
</reference>
<dbReference type="InterPro" id="IPR020449">
    <property type="entry name" value="Tscrpt_reg_AraC-type_HTH"/>
</dbReference>
<organism evidence="5 6">
    <name type="scientific">Thermocoleostomius sinensis A174</name>
    <dbReference type="NCBI Taxonomy" id="2016057"/>
    <lineage>
        <taxon>Bacteria</taxon>
        <taxon>Bacillati</taxon>
        <taxon>Cyanobacteriota</taxon>
        <taxon>Cyanophyceae</taxon>
        <taxon>Oculatellales</taxon>
        <taxon>Oculatellaceae</taxon>
        <taxon>Thermocoleostomius</taxon>
    </lineage>
</organism>
<proteinExistence type="predicted"/>
<dbReference type="GO" id="GO:0003700">
    <property type="term" value="F:DNA-binding transcription factor activity"/>
    <property type="evidence" value="ECO:0007669"/>
    <property type="project" value="InterPro"/>
</dbReference>
<name>A0A9E9C7S5_9CYAN</name>
<dbReference type="InterPro" id="IPR018062">
    <property type="entry name" value="HTH_AraC-typ_CS"/>
</dbReference>
<sequence length="293" mass="33392">MVPPQFGQGQIRSIFLQGMELLIFQYRLHDDLRVIDEAGGTEWEFGFNISGNRCGKQTGESFIGWGSYEDGGIYETYANDAILKIDINLHTPEQLYQLIGEELENGFSNITELIEASKKSFLGEINLITPAMRLALDQILHCPFIGNTRQIYLTSKCLELIALKLDQLHQENSDTKKNLCSLKPDDIDRIYLARDIITKNVDNPPSLIQLSRQVGLNDFKLKSGFREIFGTTVFGYLHRHRMEKARQLLNDRRLNVKEVAQAVGYANQSRFAAAFRKQFGINPKAYLLRQQSG</sequence>
<dbReference type="SMART" id="SM00342">
    <property type="entry name" value="HTH_ARAC"/>
    <property type="match status" value="1"/>
</dbReference>
<dbReference type="Proteomes" id="UP001163152">
    <property type="component" value="Chromosome"/>
</dbReference>
<keyword evidence="3" id="KW-0804">Transcription</keyword>
<dbReference type="EMBL" id="CP113797">
    <property type="protein sequence ID" value="WAL59538.1"/>
    <property type="molecule type" value="Genomic_DNA"/>
</dbReference>
<dbReference type="InterPro" id="IPR053142">
    <property type="entry name" value="PchR_regulatory_protein"/>
</dbReference>
<dbReference type="InterPro" id="IPR018060">
    <property type="entry name" value="HTH_AraC"/>
</dbReference>
<dbReference type="Pfam" id="PF12833">
    <property type="entry name" value="HTH_18"/>
    <property type="match status" value="1"/>
</dbReference>
<accession>A0A9E9C7S5</accession>
<dbReference type="PANTHER" id="PTHR47893:SF1">
    <property type="entry name" value="REGULATORY PROTEIN PCHR"/>
    <property type="match status" value="1"/>
</dbReference>
<keyword evidence="2" id="KW-0238">DNA-binding</keyword>
<protein>
    <submittedName>
        <fullName evidence="5">AraC family transcriptional regulator</fullName>
    </submittedName>
</protein>
<keyword evidence="6" id="KW-1185">Reference proteome</keyword>
<dbReference type="PROSITE" id="PS00041">
    <property type="entry name" value="HTH_ARAC_FAMILY_1"/>
    <property type="match status" value="1"/>
</dbReference>
<dbReference type="RefSeq" id="WP_268609333.1">
    <property type="nucleotide sequence ID" value="NZ_CP113797.1"/>
</dbReference>
<dbReference type="AlphaFoldDB" id="A0A9E9C7S5"/>
<dbReference type="KEGG" id="tsin:OXH18_20555"/>
<dbReference type="SUPFAM" id="SSF46689">
    <property type="entry name" value="Homeodomain-like"/>
    <property type="match status" value="2"/>
</dbReference>
<dbReference type="PRINTS" id="PR00032">
    <property type="entry name" value="HTHARAC"/>
</dbReference>
<evidence type="ECO:0000256" key="2">
    <source>
        <dbReference type="ARBA" id="ARBA00023125"/>
    </source>
</evidence>
<keyword evidence="1" id="KW-0805">Transcription regulation</keyword>
<feature type="domain" description="HTH araC/xylS-type" evidence="4">
    <location>
        <begin position="191"/>
        <end position="289"/>
    </location>
</feature>